<dbReference type="Proteomes" id="UP000223738">
    <property type="component" value="Segment"/>
</dbReference>
<dbReference type="EMBL" id="KU862660">
    <property type="protein sequence ID" value="ANA49226.1"/>
    <property type="molecule type" value="Genomic_DNA"/>
</dbReference>
<keyword evidence="2" id="KW-1185">Reference proteome</keyword>
<evidence type="ECO:0000313" key="2">
    <source>
        <dbReference type="Proteomes" id="UP000223738"/>
    </source>
</evidence>
<reference evidence="1 2" key="1">
    <citation type="submission" date="2016-03" db="EMBL/GenBank/DDBJ databases">
        <title>Characterization of pf16 and phiPMW: Two novel phages infecting Pseudomonas putida PpG1.</title>
        <authorList>
            <person name="Magill D.J."/>
            <person name="Krylov V.N."/>
            <person name="Allen C.C.R."/>
            <person name="McGrath J.W."/>
            <person name="Quinn J.P."/>
            <person name="Kulakov L.A."/>
        </authorList>
    </citation>
    <scope>NUCLEOTIDE SEQUENCE [LARGE SCALE GENOMIC DNA]</scope>
</reference>
<organism evidence="1 2">
    <name type="scientific">Pseudomonas phage phiPMW</name>
    <dbReference type="NCBI Taxonomy" id="1815582"/>
    <lineage>
        <taxon>Viruses</taxon>
        <taxon>Duplodnaviria</taxon>
        <taxon>Heunggongvirae</taxon>
        <taxon>Uroviricota</taxon>
        <taxon>Caudoviricetes</taxon>
        <taxon>Plaisancevirus</taxon>
        <taxon>Plaisancevirus PMW</taxon>
    </lineage>
</organism>
<name>A0A1S5R1F1_9CAUD</name>
<sequence length="113" mass="12588">MDLGHKQFKVGGLAIIINTAQLCNKHLIGSTVTVEQIVEDGDTFQFTLKDNIVNRWGPRIMVSGVTVGFDSGNASPFIEGYSAWGPEYLMPIGDDDEWQKLFEHEDNPYLVEA</sequence>
<evidence type="ECO:0000313" key="1">
    <source>
        <dbReference type="EMBL" id="ANA49226.1"/>
    </source>
</evidence>
<proteinExistence type="predicted"/>
<protein>
    <submittedName>
        <fullName evidence="1">Uncharacterized protein</fullName>
    </submittedName>
</protein>
<accession>A0A1S5R1F1</accession>
<gene>
    <name evidence="1" type="ORF">PMW_101</name>
</gene>